<dbReference type="InterPro" id="IPR027948">
    <property type="entry name" value="DUF4436"/>
</dbReference>
<gene>
    <name evidence="4" type="ORF">REQ_28061</name>
</gene>
<dbReference type="Proteomes" id="UP001154400">
    <property type="component" value="Chromosome"/>
</dbReference>
<dbReference type="AlphaFoldDB" id="A0A3S5Y8H9"/>
<evidence type="ECO:0000256" key="2">
    <source>
        <dbReference type="SAM" id="Phobius"/>
    </source>
</evidence>
<feature type="transmembrane region" description="Helical" evidence="2">
    <location>
        <begin position="231"/>
        <end position="249"/>
    </location>
</feature>
<sequence>MSVVSFARTRPRLFWSLIAALVVALYLSSLGVYAASDDSDAGWTEVTPDADEVLVIVSLIEVRPSTSRVDVEVSVAPGASFLDSGGADLAREMTVLVSPSIARTKLVLPQGTSVTTFDTQVLLDGQAGRWPFDRFVVDPLVVTAYTGSGSDVQTHPTRVLVDGEAEGWTVGDDVLSADGQDVQEVRVEVHRSGGILVYSALLLAMMVILAALAAFVSIQTARRRRVVHTDMLGWMAAMVFAVIPMRNILPGAPPIGAWVDITVTVWVIVTLVVSLALYVYCWWRDTAGETVSGGGRQLRGGVGDPGAETGPPAERQRHRDHHGECPRHVGRREELVPQRPAGSVPAADAELPVRGEDEQHETGSDGGAEDDAAAPVGGHGEDHQQRRDPDPVV</sequence>
<name>A0A3S5Y8H9_RHOH1</name>
<keyword evidence="2" id="KW-1133">Transmembrane helix</keyword>
<keyword evidence="3" id="KW-0732">Signal</keyword>
<feature type="signal peptide" evidence="3">
    <location>
        <begin position="1"/>
        <end position="34"/>
    </location>
</feature>
<feature type="compositionally biased region" description="Basic and acidic residues" evidence="1">
    <location>
        <begin position="351"/>
        <end position="363"/>
    </location>
</feature>
<dbReference type="EMBL" id="FN563149">
    <property type="protein sequence ID" value="CBH48825.1"/>
    <property type="molecule type" value="Genomic_DNA"/>
</dbReference>
<organism evidence="4">
    <name type="scientific">Rhodococcus hoagii (strain 103S)</name>
    <name type="common">Rhodococcus equi</name>
    <dbReference type="NCBI Taxonomy" id="685727"/>
    <lineage>
        <taxon>Bacteria</taxon>
        <taxon>Bacillati</taxon>
        <taxon>Actinomycetota</taxon>
        <taxon>Actinomycetes</taxon>
        <taxon>Mycobacteriales</taxon>
        <taxon>Nocardiaceae</taxon>
        <taxon>Prescottella</taxon>
    </lineage>
</organism>
<dbReference type="KEGG" id="req:REQ_28061"/>
<feature type="transmembrane region" description="Helical" evidence="2">
    <location>
        <begin position="195"/>
        <end position="219"/>
    </location>
</feature>
<protein>
    <submittedName>
        <fullName evidence="4">Integral membrane protein</fullName>
    </submittedName>
</protein>
<evidence type="ECO:0000256" key="3">
    <source>
        <dbReference type="SAM" id="SignalP"/>
    </source>
</evidence>
<feature type="chain" id="PRO_5018626951" evidence="3">
    <location>
        <begin position="35"/>
        <end position="393"/>
    </location>
</feature>
<evidence type="ECO:0000256" key="1">
    <source>
        <dbReference type="SAM" id="MobiDB-lite"/>
    </source>
</evidence>
<keyword evidence="2" id="KW-0472">Membrane</keyword>
<dbReference type="Pfam" id="PF14494">
    <property type="entry name" value="DUF4436"/>
    <property type="match status" value="1"/>
</dbReference>
<evidence type="ECO:0000313" key="5">
    <source>
        <dbReference type="Proteomes" id="UP000006892"/>
    </source>
</evidence>
<feature type="transmembrane region" description="Helical" evidence="2">
    <location>
        <begin position="255"/>
        <end position="280"/>
    </location>
</feature>
<feature type="compositionally biased region" description="Gly residues" evidence="1">
    <location>
        <begin position="293"/>
        <end position="304"/>
    </location>
</feature>
<feature type="compositionally biased region" description="Basic and acidic residues" evidence="1">
    <location>
        <begin position="379"/>
        <end position="393"/>
    </location>
</feature>
<accession>A0A3S5Y8H9</accession>
<keyword evidence="2" id="KW-0812">Transmembrane</keyword>
<proteinExistence type="predicted"/>
<reference evidence="4" key="1">
    <citation type="journal article" date="2010" name="PLoS Genet.">
        <title>The genome of a pathogenic rhodococcus: cooptive virulence underpinned by key gene acquisitions.</title>
        <authorList>
            <person name="Letek M."/>
            <person name="Gonzalez P."/>
            <person name="Macarthur I."/>
            <person name="Rodriguez H."/>
            <person name="Freeman T.C."/>
            <person name="Valero-Rello A."/>
            <person name="Blanco M."/>
            <person name="Buckley T."/>
            <person name="Cherevach I."/>
            <person name="Fahey R."/>
            <person name="Hapeshi A."/>
            <person name="Holdstock J."/>
            <person name="Leadon D."/>
            <person name="Navas J."/>
            <person name="Ocampo A."/>
            <person name="Quail M.A."/>
            <person name="Sanders M."/>
            <person name="Scortti M.M."/>
            <person name="Prescott J.F."/>
            <person name="Fogarty U."/>
            <person name="Meijer W.G."/>
            <person name="Parkhill J."/>
            <person name="Bentley S.D."/>
            <person name="Vazquez-Boland J.A."/>
        </authorList>
    </citation>
    <scope>NUCLEOTIDE SEQUENCE [LARGE SCALE GENOMIC DNA]</scope>
    <source>
        <strain evidence="4 5">103S</strain>
    </source>
</reference>
<feature type="region of interest" description="Disordered" evidence="1">
    <location>
        <begin position="293"/>
        <end position="393"/>
    </location>
</feature>
<evidence type="ECO:0000313" key="4">
    <source>
        <dbReference type="EMBL" id="CBH48825.1"/>
    </source>
</evidence>
<feature type="compositionally biased region" description="Basic and acidic residues" evidence="1">
    <location>
        <begin position="314"/>
        <end position="336"/>
    </location>
</feature>